<dbReference type="InterPro" id="IPR027417">
    <property type="entry name" value="P-loop_NTPase"/>
</dbReference>
<name>A0ABR9VUF9_9SYNC</name>
<dbReference type="EMBL" id="JADEVV010000036">
    <property type="protein sequence ID" value="MBE9254681.1"/>
    <property type="molecule type" value="Genomic_DNA"/>
</dbReference>
<protein>
    <submittedName>
        <fullName evidence="1">Uncharacterized protein</fullName>
    </submittedName>
</protein>
<comment type="caution">
    <text evidence="1">The sequence shown here is derived from an EMBL/GenBank/DDBJ whole genome shotgun (WGS) entry which is preliminary data.</text>
</comment>
<evidence type="ECO:0000313" key="1">
    <source>
        <dbReference type="EMBL" id="MBE9254681.1"/>
    </source>
</evidence>
<organism evidence="1 2">
    <name type="scientific">Synechocystis salina LEGE 00031</name>
    <dbReference type="NCBI Taxonomy" id="1828736"/>
    <lineage>
        <taxon>Bacteria</taxon>
        <taxon>Bacillati</taxon>
        <taxon>Cyanobacteriota</taxon>
        <taxon>Cyanophyceae</taxon>
        <taxon>Synechococcales</taxon>
        <taxon>Merismopediaceae</taxon>
        <taxon>Synechocystis</taxon>
    </lineage>
</organism>
<dbReference type="Proteomes" id="UP000658720">
    <property type="component" value="Unassembled WGS sequence"/>
</dbReference>
<reference evidence="1 2" key="1">
    <citation type="submission" date="2020-10" db="EMBL/GenBank/DDBJ databases">
        <authorList>
            <person name="Castelo-Branco R."/>
            <person name="Eusebio N."/>
            <person name="Adriana R."/>
            <person name="Vieira A."/>
            <person name="Brugerolle De Fraissinette N."/>
            <person name="Rezende De Castro R."/>
            <person name="Schneider M.P."/>
            <person name="Vasconcelos V."/>
            <person name="Leao P.N."/>
        </authorList>
    </citation>
    <scope>NUCLEOTIDE SEQUENCE [LARGE SCALE GENOMIC DNA]</scope>
    <source>
        <strain evidence="1 2">LEGE 00031</strain>
    </source>
</reference>
<evidence type="ECO:0000313" key="2">
    <source>
        <dbReference type="Proteomes" id="UP000658720"/>
    </source>
</evidence>
<proteinExistence type="predicted"/>
<gene>
    <name evidence="1" type="ORF">IQ217_12705</name>
</gene>
<dbReference type="SUPFAM" id="SSF52540">
    <property type="entry name" value="P-loop containing nucleoside triphosphate hydrolases"/>
    <property type="match status" value="1"/>
</dbReference>
<sequence>MGKTPLGLMREDVHLFWPLLLGEGITQQLFPTQLRPETEQWLAVEQWQSQYPGRDSSLNAAQRSRLVRNLLDLGQLAGAAGWQDRQVLERLTAGEIRVTPGEITPEEAIAFWQHWRQWCLEKGFLTYGLIFHCYGQYLLKKTQYQQYLRQRYDAIFADDVDDYPAIAVDLFSQFQSHCSWAVFSFNPDGQVRLGLNADPDALAVLAQGAKVERLERPTGIVPQLSAQVLTLLKDPRSPDRLPPQVQTLQTFSRAQLLRQTADQIIAAVHQGEIRPQDIAIIAPGLDEIARYSFLEIFNKAGIDTIALNEQRPLSSAPLIRSLLTLLALVYDLGEWARREQVAEMLVMLSERRSRSHTTLAIDPVRAGLLADTCYAINPQAPALMPIEQYPRWDRFGYQASQAYGALRDWLSQQKQALAQEILSPVTMLDRAIREQLPPEHQLTYGELTSLRELMETLQHFWRVQSKLQGNSYPNGESLPQIREKLALFLQLLSQGTVTAQPRPDIPDWLPPPPAITLATIYQYRSLRSQHRWHFWLDAGDRLWEMGGASQLFGSPLLLRHREPKPWTEPEQLQWDQERFERIVRDLLARVTEKLVLCHSEISVRGTEQVGRLLNIIQRAENLSI</sequence>
<accession>A0ABR9VUF9</accession>
<keyword evidence="2" id="KW-1185">Reference proteome</keyword>